<evidence type="ECO:0000313" key="2">
    <source>
        <dbReference type="EMBL" id="KAK5071407.1"/>
    </source>
</evidence>
<evidence type="ECO:0000256" key="1">
    <source>
        <dbReference type="SAM" id="MobiDB-lite"/>
    </source>
</evidence>
<keyword evidence="3" id="KW-1185">Reference proteome</keyword>
<feature type="region of interest" description="Disordered" evidence="1">
    <location>
        <begin position="1"/>
        <end position="26"/>
    </location>
</feature>
<gene>
    <name evidence="2" type="ORF">LTR24_010544</name>
</gene>
<name>A0ABR0JTZ5_9EURO</name>
<reference evidence="2 3" key="1">
    <citation type="submission" date="2023-08" db="EMBL/GenBank/DDBJ databases">
        <title>Black Yeasts Isolated from many extreme environments.</title>
        <authorList>
            <person name="Coleine C."/>
            <person name="Stajich J.E."/>
            <person name="Selbmann L."/>
        </authorList>
    </citation>
    <scope>NUCLEOTIDE SEQUENCE [LARGE SCALE GENOMIC DNA]</scope>
    <source>
        <strain evidence="2 3">CCFEE 5885</strain>
    </source>
</reference>
<dbReference type="EMBL" id="JAVRRG010000354">
    <property type="protein sequence ID" value="KAK5071407.1"/>
    <property type="molecule type" value="Genomic_DNA"/>
</dbReference>
<sequence length="184" mass="20685">MAPETNDPPPPPSSPQCIESTGKPADNSVDHVVKELCIRFYGYGDLPRVKGSPVSTEDYVPGRSYEYMTQAIYGVAKEDNEDTHVRVTDSSLGSTQGRPTTAFVFWTSANNFLRHFGQQAKKLKIAQSSEDCKMPKDKSSVMDIHRHELTGQKAEIEVDSDEDWQEDEAWCDRVMEQVRRAGEI</sequence>
<protein>
    <submittedName>
        <fullName evidence="2">Uncharacterized protein</fullName>
    </submittedName>
</protein>
<accession>A0ABR0JTZ5</accession>
<feature type="compositionally biased region" description="Pro residues" evidence="1">
    <location>
        <begin position="1"/>
        <end position="14"/>
    </location>
</feature>
<comment type="caution">
    <text evidence="2">The sequence shown here is derived from an EMBL/GenBank/DDBJ whole genome shotgun (WGS) entry which is preliminary data.</text>
</comment>
<proteinExistence type="predicted"/>
<organism evidence="2 3">
    <name type="scientific">Lithohypha guttulata</name>
    <dbReference type="NCBI Taxonomy" id="1690604"/>
    <lineage>
        <taxon>Eukaryota</taxon>
        <taxon>Fungi</taxon>
        <taxon>Dikarya</taxon>
        <taxon>Ascomycota</taxon>
        <taxon>Pezizomycotina</taxon>
        <taxon>Eurotiomycetes</taxon>
        <taxon>Chaetothyriomycetidae</taxon>
        <taxon>Chaetothyriales</taxon>
        <taxon>Trichomeriaceae</taxon>
        <taxon>Lithohypha</taxon>
    </lineage>
</organism>
<evidence type="ECO:0000313" key="3">
    <source>
        <dbReference type="Proteomes" id="UP001345013"/>
    </source>
</evidence>
<dbReference type="Proteomes" id="UP001345013">
    <property type="component" value="Unassembled WGS sequence"/>
</dbReference>